<dbReference type="Proteomes" id="UP000199025">
    <property type="component" value="Unassembled WGS sequence"/>
</dbReference>
<dbReference type="STRING" id="115433.SAMN05421835_101151"/>
<dbReference type="RefSeq" id="WP_091503544.1">
    <property type="nucleotide sequence ID" value="NZ_CBDQZW010000017.1"/>
</dbReference>
<dbReference type="PANTHER" id="PTHR36221:SF1">
    <property type="entry name" value="DUF742 DOMAIN-CONTAINING PROTEIN"/>
    <property type="match status" value="1"/>
</dbReference>
<organism evidence="1 2">
    <name type="scientific">Amycolatopsis sacchari</name>
    <dbReference type="NCBI Taxonomy" id="115433"/>
    <lineage>
        <taxon>Bacteria</taxon>
        <taxon>Bacillati</taxon>
        <taxon>Actinomycetota</taxon>
        <taxon>Actinomycetes</taxon>
        <taxon>Pseudonocardiales</taxon>
        <taxon>Pseudonocardiaceae</taxon>
        <taxon>Amycolatopsis</taxon>
    </lineage>
</organism>
<reference evidence="1 2" key="1">
    <citation type="submission" date="2016-10" db="EMBL/GenBank/DDBJ databases">
        <authorList>
            <person name="de Groot N.N."/>
        </authorList>
    </citation>
    <scope>NUCLEOTIDE SEQUENCE [LARGE SCALE GENOMIC DNA]</scope>
    <source>
        <strain evidence="1 2">DSM 44468</strain>
    </source>
</reference>
<proteinExistence type="predicted"/>
<dbReference type="EMBL" id="FORP01000001">
    <property type="protein sequence ID" value="SFI59980.1"/>
    <property type="molecule type" value="Genomic_DNA"/>
</dbReference>
<keyword evidence="2" id="KW-1185">Reference proteome</keyword>
<accession>A0A1I3JIM4</accession>
<dbReference type="InterPro" id="IPR007995">
    <property type="entry name" value="DUF742"/>
</dbReference>
<evidence type="ECO:0000313" key="1">
    <source>
        <dbReference type="EMBL" id="SFI59980.1"/>
    </source>
</evidence>
<dbReference type="PANTHER" id="PTHR36221">
    <property type="entry name" value="DUF742 DOMAIN-CONTAINING PROTEIN"/>
    <property type="match status" value="1"/>
</dbReference>
<protein>
    <recommendedName>
        <fullName evidence="3">DUF742 domain-containing protein</fullName>
    </recommendedName>
</protein>
<evidence type="ECO:0008006" key="3">
    <source>
        <dbReference type="Google" id="ProtNLM"/>
    </source>
</evidence>
<evidence type="ECO:0000313" key="2">
    <source>
        <dbReference type="Proteomes" id="UP000199025"/>
    </source>
</evidence>
<dbReference type="Pfam" id="PF05331">
    <property type="entry name" value="DUF742"/>
    <property type="match status" value="1"/>
</dbReference>
<gene>
    <name evidence="1" type="ORF">SAMN05421835_101151</name>
</gene>
<name>A0A1I3JIM4_9PSEU</name>
<sequence>MTAEEEAWFDDAAGPLVRPYTVTGGRTRTDTIGLDLLTLVVAVTSIMDAAHLPQEYARVVRLCQQPMSVAEVAAYLELPLPVVKVLLADLIEQNHVIFRSATPMTAAPDERILQAVLDGIRRL</sequence>
<dbReference type="AlphaFoldDB" id="A0A1I3JIM4"/>
<dbReference type="OrthoDB" id="4244884at2"/>